<evidence type="ECO:0000313" key="8">
    <source>
        <dbReference type="Proteomes" id="UP000198727"/>
    </source>
</evidence>
<evidence type="ECO:0000256" key="5">
    <source>
        <dbReference type="SAM" id="MobiDB-lite"/>
    </source>
</evidence>
<evidence type="ECO:0000256" key="2">
    <source>
        <dbReference type="ARBA" id="ARBA00023015"/>
    </source>
</evidence>
<dbReference type="InterPro" id="IPR014284">
    <property type="entry name" value="RNA_pol_sigma-70_dom"/>
</dbReference>
<dbReference type="STRING" id="587909.SAMN05421810_11214"/>
<feature type="domain" description="RNA polymerase sigma-70 region 2" evidence="6">
    <location>
        <begin position="27"/>
        <end position="85"/>
    </location>
</feature>
<dbReference type="InterPro" id="IPR036388">
    <property type="entry name" value="WH-like_DNA-bd_sf"/>
</dbReference>
<dbReference type="Proteomes" id="UP000198727">
    <property type="component" value="Unassembled WGS sequence"/>
</dbReference>
<dbReference type="EMBL" id="FOWW01000012">
    <property type="protein sequence ID" value="SFQ66514.1"/>
    <property type="molecule type" value="Genomic_DNA"/>
</dbReference>
<evidence type="ECO:0000256" key="1">
    <source>
        <dbReference type="ARBA" id="ARBA00010641"/>
    </source>
</evidence>
<dbReference type="NCBIfam" id="TIGR02937">
    <property type="entry name" value="sigma70-ECF"/>
    <property type="match status" value="1"/>
</dbReference>
<sequence length="176" mass="19714">MSSRGGDDGDEDGRTRAGDFWGECLRLRPGLIRAATRFGATVDAEDIVHEAFLRAAGHPGLDLDRLTSFLLTVVRRLCVDDRRRQVSLRTVTADPRLLPVPRPGPEETVVDREEARWLMARCGRLTERERIVLFGLQQGVSHEELARRLGSSRRATESTASRARRKARGAMGRRAQ</sequence>
<evidence type="ECO:0000259" key="6">
    <source>
        <dbReference type="Pfam" id="PF04542"/>
    </source>
</evidence>
<evidence type="ECO:0000256" key="3">
    <source>
        <dbReference type="ARBA" id="ARBA00023082"/>
    </source>
</evidence>
<keyword evidence="4" id="KW-0804">Transcription</keyword>
<keyword evidence="8" id="KW-1185">Reference proteome</keyword>
<dbReference type="Gene3D" id="1.10.1740.10">
    <property type="match status" value="1"/>
</dbReference>
<gene>
    <name evidence="7" type="ORF">SAMN05421810_11214</name>
</gene>
<dbReference type="SUPFAM" id="SSF88946">
    <property type="entry name" value="Sigma2 domain of RNA polymerase sigma factors"/>
    <property type="match status" value="1"/>
</dbReference>
<evidence type="ECO:0000313" key="7">
    <source>
        <dbReference type="EMBL" id="SFQ66514.1"/>
    </source>
</evidence>
<dbReference type="InterPro" id="IPR039425">
    <property type="entry name" value="RNA_pol_sigma-70-like"/>
</dbReference>
<dbReference type="SUPFAM" id="SSF88659">
    <property type="entry name" value="Sigma3 and sigma4 domains of RNA polymerase sigma factors"/>
    <property type="match status" value="1"/>
</dbReference>
<dbReference type="InterPro" id="IPR013324">
    <property type="entry name" value="RNA_pol_sigma_r3/r4-like"/>
</dbReference>
<reference evidence="8" key="1">
    <citation type="submission" date="2016-10" db="EMBL/GenBank/DDBJ databases">
        <authorList>
            <person name="Varghese N."/>
            <person name="Submissions S."/>
        </authorList>
    </citation>
    <scope>NUCLEOTIDE SEQUENCE [LARGE SCALE GENOMIC DNA]</scope>
    <source>
        <strain evidence="8">CGMCC 4.5579</strain>
    </source>
</reference>
<feature type="region of interest" description="Disordered" evidence="5">
    <location>
        <begin position="146"/>
        <end position="176"/>
    </location>
</feature>
<dbReference type="AlphaFoldDB" id="A0A1I6ACP6"/>
<organism evidence="7 8">
    <name type="scientific">Amycolatopsis arida</name>
    <dbReference type="NCBI Taxonomy" id="587909"/>
    <lineage>
        <taxon>Bacteria</taxon>
        <taxon>Bacillati</taxon>
        <taxon>Actinomycetota</taxon>
        <taxon>Actinomycetes</taxon>
        <taxon>Pseudonocardiales</taxon>
        <taxon>Pseudonocardiaceae</taxon>
        <taxon>Amycolatopsis</taxon>
    </lineage>
</organism>
<dbReference type="PANTHER" id="PTHR43133">
    <property type="entry name" value="RNA POLYMERASE ECF-TYPE SIGMA FACTO"/>
    <property type="match status" value="1"/>
</dbReference>
<evidence type="ECO:0000256" key="4">
    <source>
        <dbReference type="ARBA" id="ARBA00023163"/>
    </source>
</evidence>
<dbReference type="Gene3D" id="1.10.10.10">
    <property type="entry name" value="Winged helix-like DNA-binding domain superfamily/Winged helix DNA-binding domain"/>
    <property type="match status" value="1"/>
</dbReference>
<keyword evidence="2" id="KW-0805">Transcription regulation</keyword>
<dbReference type="GO" id="GO:0006352">
    <property type="term" value="P:DNA-templated transcription initiation"/>
    <property type="evidence" value="ECO:0007669"/>
    <property type="project" value="InterPro"/>
</dbReference>
<dbReference type="PANTHER" id="PTHR43133:SF25">
    <property type="entry name" value="RNA POLYMERASE SIGMA FACTOR RFAY-RELATED"/>
    <property type="match status" value="1"/>
</dbReference>
<dbReference type="Pfam" id="PF04542">
    <property type="entry name" value="Sigma70_r2"/>
    <property type="match status" value="1"/>
</dbReference>
<dbReference type="InterPro" id="IPR007627">
    <property type="entry name" value="RNA_pol_sigma70_r2"/>
</dbReference>
<protein>
    <submittedName>
        <fullName evidence="7">RNA polymerase sigma-70 factor, ECF subfamily</fullName>
    </submittedName>
</protein>
<comment type="similarity">
    <text evidence="1">Belongs to the sigma-70 factor family. ECF subfamily.</text>
</comment>
<proteinExistence type="inferred from homology"/>
<name>A0A1I6ACP6_9PSEU</name>
<keyword evidence="3" id="KW-0731">Sigma factor</keyword>
<dbReference type="GO" id="GO:0016987">
    <property type="term" value="F:sigma factor activity"/>
    <property type="evidence" value="ECO:0007669"/>
    <property type="project" value="UniProtKB-KW"/>
</dbReference>
<accession>A0A1I6ACP6</accession>
<dbReference type="InterPro" id="IPR013325">
    <property type="entry name" value="RNA_pol_sigma_r2"/>
</dbReference>